<dbReference type="SUPFAM" id="SSF55797">
    <property type="entry name" value="PR-1-like"/>
    <property type="match status" value="1"/>
</dbReference>
<evidence type="ECO:0000256" key="3">
    <source>
        <dbReference type="SAM" id="SignalP"/>
    </source>
</evidence>
<evidence type="ECO:0000256" key="2">
    <source>
        <dbReference type="ARBA" id="ARBA00022525"/>
    </source>
</evidence>
<keyword evidence="6" id="KW-1185">Reference proteome</keyword>
<dbReference type="eggNOG" id="ENOG502RA7J">
    <property type="taxonomic scope" value="Eukaryota"/>
</dbReference>
<keyword evidence="3" id="KW-0732">Signal</keyword>
<dbReference type="InParanoid" id="B4KBV2"/>
<reference evidence="5 6" key="1">
    <citation type="journal article" date="2007" name="Nature">
        <title>Evolution of genes and genomes on the Drosophila phylogeny.</title>
        <authorList>
            <consortium name="Drosophila 12 Genomes Consortium"/>
            <person name="Clark A.G."/>
            <person name="Eisen M.B."/>
            <person name="Smith D.R."/>
            <person name="Bergman C.M."/>
            <person name="Oliver B."/>
            <person name="Markow T.A."/>
            <person name="Kaufman T.C."/>
            <person name="Kellis M."/>
            <person name="Gelbart W."/>
            <person name="Iyer V.N."/>
            <person name="Pollard D.A."/>
            <person name="Sackton T.B."/>
            <person name="Larracuente A.M."/>
            <person name="Singh N.D."/>
            <person name="Abad J.P."/>
            <person name="Abt D.N."/>
            <person name="Adryan B."/>
            <person name="Aguade M."/>
            <person name="Akashi H."/>
            <person name="Anderson W.W."/>
            <person name="Aquadro C.F."/>
            <person name="Ardell D.H."/>
            <person name="Arguello R."/>
            <person name="Artieri C.G."/>
            <person name="Barbash D.A."/>
            <person name="Barker D."/>
            <person name="Barsanti P."/>
            <person name="Batterham P."/>
            <person name="Batzoglou S."/>
            <person name="Begun D."/>
            <person name="Bhutkar A."/>
            <person name="Blanco E."/>
            <person name="Bosak S.A."/>
            <person name="Bradley R.K."/>
            <person name="Brand A.D."/>
            <person name="Brent M.R."/>
            <person name="Brooks A.N."/>
            <person name="Brown R.H."/>
            <person name="Butlin R.K."/>
            <person name="Caggese C."/>
            <person name="Calvi B.R."/>
            <person name="Bernardo de Carvalho A."/>
            <person name="Caspi A."/>
            <person name="Castrezana S."/>
            <person name="Celniker S.E."/>
            <person name="Chang J.L."/>
            <person name="Chapple C."/>
            <person name="Chatterji S."/>
            <person name="Chinwalla A."/>
            <person name="Civetta A."/>
            <person name="Clifton S.W."/>
            <person name="Comeron J.M."/>
            <person name="Costello J.C."/>
            <person name="Coyne J.A."/>
            <person name="Daub J."/>
            <person name="David R.G."/>
            <person name="Delcher A.L."/>
            <person name="Delehaunty K."/>
            <person name="Do C.B."/>
            <person name="Ebling H."/>
            <person name="Edwards K."/>
            <person name="Eickbush T."/>
            <person name="Evans J.D."/>
            <person name="Filipski A."/>
            <person name="Findeiss S."/>
            <person name="Freyhult E."/>
            <person name="Fulton L."/>
            <person name="Fulton R."/>
            <person name="Garcia A.C."/>
            <person name="Gardiner A."/>
            <person name="Garfield D.A."/>
            <person name="Garvin B.E."/>
            <person name="Gibson G."/>
            <person name="Gilbert D."/>
            <person name="Gnerre S."/>
            <person name="Godfrey J."/>
            <person name="Good R."/>
            <person name="Gotea V."/>
            <person name="Gravely B."/>
            <person name="Greenberg A.J."/>
            <person name="Griffiths-Jones S."/>
            <person name="Gross S."/>
            <person name="Guigo R."/>
            <person name="Gustafson E.A."/>
            <person name="Haerty W."/>
            <person name="Hahn M.W."/>
            <person name="Halligan D.L."/>
            <person name="Halpern A.L."/>
            <person name="Halter G.M."/>
            <person name="Han M.V."/>
            <person name="Heger A."/>
            <person name="Hillier L."/>
            <person name="Hinrichs A.S."/>
            <person name="Holmes I."/>
            <person name="Hoskins R.A."/>
            <person name="Hubisz M.J."/>
            <person name="Hultmark D."/>
            <person name="Huntley M.A."/>
            <person name="Jaffe D.B."/>
            <person name="Jagadeeshan S."/>
            <person name="Jeck W.R."/>
            <person name="Johnson J."/>
            <person name="Jones C.D."/>
            <person name="Jordan W.C."/>
            <person name="Karpen G.H."/>
            <person name="Kataoka E."/>
            <person name="Keightley P.D."/>
            <person name="Kheradpour P."/>
            <person name="Kirkness E.F."/>
            <person name="Koerich L.B."/>
            <person name="Kristiansen K."/>
            <person name="Kudrna D."/>
            <person name="Kulathinal R.J."/>
            <person name="Kumar S."/>
            <person name="Kwok R."/>
            <person name="Lander E."/>
            <person name="Langley C.H."/>
            <person name="Lapoint R."/>
            <person name="Lazzaro B.P."/>
            <person name="Lee S.J."/>
            <person name="Levesque L."/>
            <person name="Li R."/>
            <person name="Lin C.F."/>
            <person name="Lin M.F."/>
            <person name="Lindblad-Toh K."/>
            <person name="Llopart A."/>
            <person name="Long M."/>
            <person name="Low L."/>
            <person name="Lozovsky E."/>
            <person name="Lu J."/>
            <person name="Luo M."/>
            <person name="Machado C.A."/>
            <person name="Makalowski W."/>
            <person name="Marzo M."/>
            <person name="Matsuda M."/>
            <person name="Matzkin L."/>
            <person name="McAllister B."/>
            <person name="McBride C.S."/>
            <person name="McKernan B."/>
            <person name="McKernan K."/>
            <person name="Mendez-Lago M."/>
            <person name="Minx P."/>
            <person name="Mollenhauer M.U."/>
            <person name="Montooth K."/>
            <person name="Mount S.M."/>
            <person name="Mu X."/>
            <person name="Myers E."/>
            <person name="Negre B."/>
            <person name="Newfeld S."/>
            <person name="Nielsen R."/>
            <person name="Noor M.A."/>
            <person name="O'Grady P."/>
            <person name="Pachter L."/>
            <person name="Papaceit M."/>
            <person name="Parisi M.J."/>
            <person name="Parisi M."/>
            <person name="Parts L."/>
            <person name="Pedersen J.S."/>
            <person name="Pesole G."/>
            <person name="Phillippy A.M."/>
            <person name="Ponting C.P."/>
            <person name="Pop M."/>
            <person name="Porcelli D."/>
            <person name="Powell J.R."/>
            <person name="Prohaska S."/>
            <person name="Pruitt K."/>
            <person name="Puig M."/>
            <person name="Quesneville H."/>
            <person name="Ram K.R."/>
            <person name="Rand D."/>
            <person name="Rasmussen M.D."/>
            <person name="Reed L.K."/>
            <person name="Reenan R."/>
            <person name="Reily A."/>
            <person name="Remington K.A."/>
            <person name="Rieger T.T."/>
            <person name="Ritchie M.G."/>
            <person name="Robin C."/>
            <person name="Rogers Y.H."/>
            <person name="Rohde C."/>
            <person name="Rozas J."/>
            <person name="Rubenfield M.J."/>
            <person name="Ruiz A."/>
            <person name="Russo S."/>
            <person name="Salzberg S.L."/>
            <person name="Sanchez-Gracia A."/>
            <person name="Saranga D.J."/>
            <person name="Sato H."/>
            <person name="Schaeffer S.W."/>
            <person name="Schatz M.C."/>
            <person name="Schlenke T."/>
            <person name="Schwartz R."/>
            <person name="Segarra C."/>
            <person name="Singh R.S."/>
            <person name="Sirot L."/>
            <person name="Sirota M."/>
            <person name="Sisneros N.B."/>
            <person name="Smith C.D."/>
            <person name="Smith T.F."/>
            <person name="Spieth J."/>
            <person name="Stage D.E."/>
            <person name="Stark A."/>
            <person name="Stephan W."/>
            <person name="Strausberg R.L."/>
            <person name="Strempel S."/>
            <person name="Sturgill D."/>
            <person name="Sutton G."/>
            <person name="Sutton G.G."/>
            <person name="Tao W."/>
            <person name="Teichmann S."/>
            <person name="Tobari Y.N."/>
            <person name="Tomimura Y."/>
            <person name="Tsolas J.M."/>
            <person name="Valente V.L."/>
            <person name="Venter E."/>
            <person name="Venter J.C."/>
            <person name="Vicario S."/>
            <person name="Vieira F.G."/>
            <person name="Vilella A.J."/>
            <person name="Villasante A."/>
            <person name="Walenz B."/>
            <person name="Wang J."/>
            <person name="Wasserman M."/>
            <person name="Watts T."/>
            <person name="Wilson D."/>
            <person name="Wilson R.K."/>
            <person name="Wing R.A."/>
            <person name="Wolfner M.F."/>
            <person name="Wong A."/>
            <person name="Wong G.K."/>
            <person name="Wu C.I."/>
            <person name="Wu G."/>
            <person name="Yamamoto D."/>
            <person name="Yang H.P."/>
            <person name="Yang S.P."/>
            <person name="Yorke J.A."/>
            <person name="Yoshida K."/>
            <person name="Zdobnov E."/>
            <person name="Zhang P."/>
            <person name="Zhang Y."/>
            <person name="Zimin A.V."/>
            <person name="Baldwin J."/>
            <person name="Abdouelleil A."/>
            <person name="Abdulkadir J."/>
            <person name="Abebe A."/>
            <person name="Abera B."/>
            <person name="Abreu J."/>
            <person name="Acer S.C."/>
            <person name="Aftuck L."/>
            <person name="Alexander A."/>
            <person name="An P."/>
            <person name="Anderson E."/>
            <person name="Anderson S."/>
            <person name="Arachi H."/>
            <person name="Azer M."/>
            <person name="Bachantsang P."/>
            <person name="Barry A."/>
            <person name="Bayul T."/>
            <person name="Berlin A."/>
            <person name="Bessette D."/>
            <person name="Bloom T."/>
            <person name="Blye J."/>
            <person name="Boguslavskiy L."/>
            <person name="Bonnet C."/>
            <person name="Boukhgalter B."/>
            <person name="Bourzgui I."/>
            <person name="Brown A."/>
            <person name="Cahill P."/>
            <person name="Channer S."/>
            <person name="Cheshatsang Y."/>
            <person name="Chuda L."/>
            <person name="Citroen M."/>
            <person name="Collymore A."/>
            <person name="Cooke P."/>
            <person name="Costello M."/>
            <person name="D'Aco K."/>
            <person name="Daza R."/>
            <person name="De Haan G."/>
            <person name="DeGray S."/>
            <person name="DeMaso C."/>
            <person name="Dhargay N."/>
            <person name="Dooley K."/>
            <person name="Dooley E."/>
            <person name="Doricent M."/>
            <person name="Dorje P."/>
            <person name="Dorjee K."/>
            <person name="Dupes A."/>
            <person name="Elong R."/>
            <person name="Falk J."/>
            <person name="Farina A."/>
            <person name="Faro S."/>
            <person name="Ferguson D."/>
            <person name="Fisher S."/>
            <person name="Foley C.D."/>
            <person name="Franke A."/>
            <person name="Friedrich D."/>
            <person name="Gadbois L."/>
            <person name="Gearin G."/>
            <person name="Gearin C.R."/>
            <person name="Giannoukos G."/>
            <person name="Goode T."/>
            <person name="Graham J."/>
            <person name="Grandbois E."/>
            <person name="Grewal S."/>
            <person name="Gyaltsen K."/>
            <person name="Hafez N."/>
            <person name="Hagos B."/>
            <person name="Hall J."/>
            <person name="Henson C."/>
            <person name="Hollinger A."/>
            <person name="Honan T."/>
            <person name="Huard M.D."/>
            <person name="Hughes L."/>
            <person name="Hurhula B."/>
            <person name="Husby M.E."/>
            <person name="Kamat A."/>
            <person name="Kanga B."/>
            <person name="Kashin S."/>
            <person name="Khazanovich D."/>
            <person name="Kisner P."/>
            <person name="Lance K."/>
            <person name="Lara M."/>
            <person name="Lee W."/>
            <person name="Lennon N."/>
            <person name="Letendre F."/>
            <person name="LeVine R."/>
            <person name="Lipovsky A."/>
            <person name="Liu X."/>
            <person name="Liu J."/>
            <person name="Liu S."/>
            <person name="Lokyitsang T."/>
            <person name="Lokyitsang Y."/>
            <person name="Lubonja R."/>
            <person name="Lui A."/>
            <person name="MacDonald P."/>
            <person name="Magnisalis V."/>
            <person name="Maru K."/>
            <person name="Matthews C."/>
            <person name="McCusker W."/>
            <person name="McDonough S."/>
            <person name="Mehta T."/>
            <person name="Meldrim J."/>
            <person name="Meneus L."/>
            <person name="Mihai O."/>
            <person name="Mihalev A."/>
            <person name="Mihova T."/>
            <person name="Mittelman R."/>
            <person name="Mlenga V."/>
            <person name="Montmayeur A."/>
            <person name="Mulrain L."/>
            <person name="Navidi A."/>
            <person name="Naylor J."/>
            <person name="Negash T."/>
            <person name="Nguyen T."/>
            <person name="Nguyen N."/>
            <person name="Nicol R."/>
            <person name="Norbu C."/>
            <person name="Norbu N."/>
            <person name="Novod N."/>
            <person name="O'Neill B."/>
            <person name="Osman S."/>
            <person name="Markiewicz E."/>
            <person name="Oyono O.L."/>
            <person name="Patti C."/>
            <person name="Phunkhang P."/>
            <person name="Pierre F."/>
            <person name="Priest M."/>
            <person name="Raghuraman S."/>
            <person name="Rege F."/>
            <person name="Reyes R."/>
            <person name="Rise C."/>
            <person name="Rogov P."/>
            <person name="Ross K."/>
            <person name="Ryan E."/>
            <person name="Settipalli S."/>
            <person name="Shea T."/>
            <person name="Sherpa N."/>
            <person name="Shi L."/>
            <person name="Shih D."/>
            <person name="Sparrow T."/>
            <person name="Spaulding J."/>
            <person name="Stalker J."/>
            <person name="Stange-Thomann N."/>
            <person name="Stavropoulos S."/>
            <person name="Stone C."/>
            <person name="Strader C."/>
            <person name="Tesfaye S."/>
            <person name="Thomson T."/>
            <person name="Thoulutsang Y."/>
            <person name="Thoulutsang D."/>
            <person name="Topham K."/>
            <person name="Topping I."/>
            <person name="Tsamla T."/>
            <person name="Vassiliev H."/>
            <person name="Vo A."/>
            <person name="Wangchuk T."/>
            <person name="Wangdi T."/>
            <person name="Weiand M."/>
            <person name="Wilkinson J."/>
            <person name="Wilson A."/>
            <person name="Yadav S."/>
            <person name="Young G."/>
            <person name="Yu Q."/>
            <person name="Zembek L."/>
            <person name="Zhong D."/>
            <person name="Zimmer A."/>
            <person name="Zwirko Z."/>
            <person name="Jaffe D.B."/>
            <person name="Alvarez P."/>
            <person name="Brockman W."/>
            <person name="Butler J."/>
            <person name="Chin C."/>
            <person name="Gnerre S."/>
            <person name="Grabherr M."/>
            <person name="Kleber M."/>
            <person name="Mauceli E."/>
            <person name="MacCallum I."/>
        </authorList>
    </citation>
    <scope>NUCLEOTIDE SEQUENCE [LARGE SCALE GENOMIC DNA]</scope>
    <source>
        <strain evidence="6">Tucson 15081-1352.22</strain>
    </source>
</reference>
<feature type="chain" id="PRO_5002810407" description="SCP domain-containing protein" evidence="3">
    <location>
        <begin position="17"/>
        <end position="254"/>
    </location>
</feature>
<comment type="subcellular location">
    <subcellularLocation>
        <location evidence="1">Secreted</location>
    </subcellularLocation>
</comment>
<dbReference type="InterPro" id="IPR014044">
    <property type="entry name" value="CAP_dom"/>
</dbReference>
<evidence type="ECO:0000313" key="5">
    <source>
        <dbReference type="EMBL" id="EDW15804.1"/>
    </source>
</evidence>
<evidence type="ECO:0000256" key="1">
    <source>
        <dbReference type="ARBA" id="ARBA00004613"/>
    </source>
</evidence>
<name>B4KBV2_DROMO</name>
<evidence type="ECO:0000259" key="4">
    <source>
        <dbReference type="SMART" id="SM00198"/>
    </source>
</evidence>
<dbReference type="FunCoup" id="B4KBV2">
    <property type="interactions" value="17"/>
</dbReference>
<sequence length="254" mass="28757">MIIPIALIVVFAHILGEFLVTDGAVWRIPLYRTKIPIYKREQPTVPKKPPDYCQTRLCPKGVRHICCNVNFWGDNCPKPRKGINMNIHGAKILAAHNVLRASLSGSPQRLPKAKPMPLLRWDKELSTVAMRVTNFCNADEFAKCVNIPRFLNVGRTSYTFETSEQTISSFIYVIDKFFKNSFAEFPIELVTKYEDTGNASHRAFAHLAYYKATKMGCGMLVHKVSSNSTVYVTCLYDNQARPNQKIYELATSTG</sequence>
<protein>
    <recommendedName>
        <fullName evidence="4">SCP domain-containing protein</fullName>
    </recommendedName>
</protein>
<dbReference type="OMA" id="VMAMRVS"/>
<feature type="domain" description="SCP" evidence="4">
    <location>
        <begin position="90"/>
        <end position="244"/>
    </location>
</feature>
<dbReference type="GO" id="GO:0005576">
    <property type="term" value="C:extracellular region"/>
    <property type="evidence" value="ECO:0007669"/>
    <property type="project" value="UniProtKB-SubCell"/>
</dbReference>
<dbReference type="InterPro" id="IPR035940">
    <property type="entry name" value="CAP_sf"/>
</dbReference>
<dbReference type="Gene3D" id="3.40.33.10">
    <property type="entry name" value="CAP"/>
    <property type="match status" value="1"/>
</dbReference>
<dbReference type="OrthoDB" id="43654at2759"/>
<dbReference type="Pfam" id="PF00188">
    <property type="entry name" value="CAP"/>
    <property type="match status" value="1"/>
</dbReference>
<proteinExistence type="predicted"/>
<dbReference type="AlphaFoldDB" id="B4KBV2"/>
<evidence type="ECO:0000313" key="6">
    <source>
        <dbReference type="Proteomes" id="UP000009192"/>
    </source>
</evidence>
<dbReference type="KEGG" id="dmo:Dmoj_GI22580"/>
<feature type="signal peptide" evidence="3">
    <location>
        <begin position="1"/>
        <end position="16"/>
    </location>
</feature>
<dbReference type="CDD" id="cd05380">
    <property type="entry name" value="CAP_euk"/>
    <property type="match status" value="1"/>
</dbReference>
<dbReference type="SMART" id="SM00198">
    <property type="entry name" value="SCP"/>
    <property type="match status" value="1"/>
</dbReference>
<keyword evidence="2" id="KW-0964">Secreted</keyword>
<organism evidence="5 6">
    <name type="scientific">Drosophila mojavensis</name>
    <name type="common">Fruit fly</name>
    <dbReference type="NCBI Taxonomy" id="7230"/>
    <lineage>
        <taxon>Eukaryota</taxon>
        <taxon>Metazoa</taxon>
        <taxon>Ecdysozoa</taxon>
        <taxon>Arthropoda</taxon>
        <taxon>Hexapoda</taxon>
        <taxon>Insecta</taxon>
        <taxon>Pterygota</taxon>
        <taxon>Neoptera</taxon>
        <taxon>Endopterygota</taxon>
        <taxon>Diptera</taxon>
        <taxon>Brachycera</taxon>
        <taxon>Muscomorpha</taxon>
        <taxon>Ephydroidea</taxon>
        <taxon>Drosophilidae</taxon>
        <taxon>Drosophila</taxon>
    </lineage>
</organism>
<dbReference type="PhylomeDB" id="B4KBV2"/>
<accession>B4KBV2</accession>
<dbReference type="Proteomes" id="UP000009192">
    <property type="component" value="Unassembled WGS sequence"/>
</dbReference>
<gene>
    <name evidence="5" type="primary">Dmoj\GI22580</name>
    <name evidence="5" type="ORF">Dmoj_GI22580</name>
</gene>
<dbReference type="HOGENOM" id="CLU_094349_0_0_1"/>
<dbReference type="EMBL" id="CH933806">
    <property type="protein sequence ID" value="EDW15804.1"/>
    <property type="molecule type" value="Genomic_DNA"/>
</dbReference>